<feature type="transmembrane region" description="Helical" evidence="1">
    <location>
        <begin position="43"/>
        <end position="64"/>
    </location>
</feature>
<feature type="transmembrane region" description="Helical" evidence="1">
    <location>
        <begin position="70"/>
        <end position="88"/>
    </location>
</feature>
<dbReference type="RefSeq" id="WP_109985837.1">
    <property type="nucleotide sequence ID" value="NZ_QGTD01000021.1"/>
</dbReference>
<gene>
    <name evidence="2" type="ORF">DLJ74_20190</name>
</gene>
<evidence type="ECO:0000256" key="1">
    <source>
        <dbReference type="SAM" id="Phobius"/>
    </source>
</evidence>
<proteinExistence type="predicted"/>
<reference evidence="2 3" key="1">
    <citation type="submission" date="2018-05" db="EMBL/GenBank/DDBJ databases">
        <title>Genomic analysis of Gracilibacillus dipsosauri DD1 reveals novel features of a salt-tolerant amylase.</title>
        <authorList>
            <person name="Deutch C.E."/>
            <person name="Yang S."/>
        </authorList>
    </citation>
    <scope>NUCLEOTIDE SEQUENCE [LARGE SCALE GENOMIC DNA]</scope>
    <source>
        <strain evidence="2 3">DD1</strain>
    </source>
</reference>
<name>A0A317KYK5_9BACI</name>
<keyword evidence="1" id="KW-1133">Transmembrane helix</keyword>
<keyword evidence="1" id="KW-0472">Membrane</keyword>
<comment type="caution">
    <text evidence="2">The sequence shown here is derived from an EMBL/GenBank/DDBJ whole genome shotgun (WGS) entry which is preliminary data.</text>
</comment>
<sequence>MKKHKLSIFLGWICLLIALGSFLLQIGSLYVQQKYQLEYIDHRLFYIINIVCLIFILLALFLFVSFKKSWIISMSCFVLLFTIIHLLFMQNDQKEIRNVTSISPDRNHVFSIKHNISTGESVYYRSRYKILGQAKETLPDLIQSDLKIDWLVNDVAAVTYQASNGSTQQFVATFGDRGDGMSYYYVGAEIHGRWQSDQLEVRSSSDGIIIKQGTKEALFNWENIEQFGTLALVLSKNGEAKWTIALDENFQKSSDTATMAPSGNIILSKAVLTNNQPVKLSFVKE</sequence>
<evidence type="ECO:0000313" key="3">
    <source>
        <dbReference type="Proteomes" id="UP000245624"/>
    </source>
</evidence>
<accession>A0A317KYK5</accession>
<organism evidence="2 3">
    <name type="scientific">Gracilibacillus dipsosauri</name>
    <dbReference type="NCBI Taxonomy" id="178340"/>
    <lineage>
        <taxon>Bacteria</taxon>
        <taxon>Bacillati</taxon>
        <taxon>Bacillota</taxon>
        <taxon>Bacilli</taxon>
        <taxon>Bacillales</taxon>
        <taxon>Bacillaceae</taxon>
        <taxon>Gracilibacillus</taxon>
    </lineage>
</organism>
<dbReference type="EMBL" id="QGTD01000021">
    <property type="protein sequence ID" value="PWU66729.1"/>
    <property type="molecule type" value="Genomic_DNA"/>
</dbReference>
<dbReference type="Proteomes" id="UP000245624">
    <property type="component" value="Unassembled WGS sequence"/>
</dbReference>
<keyword evidence="3" id="KW-1185">Reference proteome</keyword>
<dbReference type="OrthoDB" id="2193366at2"/>
<feature type="transmembrane region" description="Helical" evidence="1">
    <location>
        <begin position="6"/>
        <end position="31"/>
    </location>
</feature>
<dbReference type="AlphaFoldDB" id="A0A317KYK5"/>
<keyword evidence="1" id="KW-0812">Transmembrane</keyword>
<protein>
    <submittedName>
        <fullName evidence="2">Uncharacterized protein</fullName>
    </submittedName>
</protein>
<evidence type="ECO:0000313" key="2">
    <source>
        <dbReference type="EMBL" id="PWU66729.1"/>
    </source>
</evidence>